<evidence type="ECO:0000256" key="1">
    <source>
        <dbReference type="SAM" id="MobiDB-lite"/>
    </source>
</evidence>
<feature type="compositionally biased region" description="Basic residues" evidence="1">
    <location>
        <begin position="78"/>
        <end position="87"/>
    </location>
</feature>
<name>A0ABT6KTL1_9MYCO</name>
<evidence type="ECO:0000313" key="2">
    <source>
        <dbReference type="EMBL" id="MDH6194062.1"/>
    </source>
</evidence>
<comment type="caution">
    <text evidence="2">The sequence shown here is derived from an EMBL/GenBank/DDBJ whole genome shotgun (WGS) entry which is preliminary data.</text>
</comment>
<sequence>MFALLPDTLRSQLICRTGDIPSSPDANGHHGGSIGALILGGAHRRSVSSRPLPRIRWPGLAAAVGSAMATPDVGLWRPPRRSHRMRSRQLPSPLQSHGSRWRRRQCRGRSCHRTRRRRGGGWTRRQSDTATKSLKNTLRKPATPGPPTRPPPPERSGATPPRPQGPRVPDTAHADTGDQLTLAIADDDIDDGAPLPVPLRVSSTPLMTRRTLSTRARAVAAAKEDLAHAVLHADG</sequence>
<proteinExistence type="predicted"/>
<dbReference type="Proteomes" id="UP001160130">
    <property type="component" value="Unassembled WGS sequence"/>
</dbReference>
<evidence type="ECO:0000313" key="3">
    <source>
        <dbReference type="Proteomes" id="UP001160130"/>
    </source>
</evidence>
<feature type="region of interest" description="Disordered" evidence="1">
    <location>
        <begin position="71"/>
        <end position="177"/>
    </location>
</feature>
<organism evidence="2 3">
    <name type="scientific">Mycolicibacterium frederiksbergense</name>
    <dbReference type="NCBI Taxonomy" id="117567"/>
    <lineage>
        <taxon>Bacteria</taxon>
        <taxon>Bacillati</taxon>
        <taxon>Actinomycetota</taxon>
        <taxon>Actinomycetes</taxon>
        <taxon>Mycobacteriales</taxon>
        <taxon>Mycobacteriaceae</taxon>
        <taxon>Mycolicibacterium</taxon>
    </lineage>
</organism>
<reference evidence="2 3" key="1">
    <citation type="submission" date="2023-04" db="EMBL/GenBank/DDBJ databases">
        <title>Forest soil microbial communities from Buena Vista Peninsula, Colon Province, Panama.</title>
        <authorList>
            <person name="Bouskill N."/>
        </authorList>
    </citation>
    <scope>NUCLEOTIDE SEQUENCE [LARGE SCALE GENOMIC DNA]</scope>
    <source>
        <strain evidence="2 3">AC80</strain>
    </source>
</reference>
<accession>A0ABT6KTL1</accession>
<gene>
    <name evidence="2" type="ORF">M2272_000683</name>
</gene>
<keyword evidence="3" id="KW-1185">Reference proteome</keyword>
<feature type="compositionally biased region" description="Basic residues" evidence="1">
    <location>
        <begin position="99"/>
        <end position="119"/>
    </location>
</feature>
<evidence type="ECO:0008006" key="4">
    <source>
        <dbReference type="Google" id="ProtNLM"/>
    </source>
</evidence>
<feature type="compositionally biased region" description="Pro residues" evidence="1">
    <location>
        <begin position="143"/>
        <end position="166"/>
    </location>
</feature>
<protein>
    <recommendedName>
        <fullName evidence="4">DUF222 domain-containing protein</fullName>
    </recommendedName>
</protein>
<dbReference type="EMBL" id="JARXVE010000001">
    <property type="protein sequence ID" value="MDH6194062.1"/>
    <property type="molecule type" value="Genomic_DNA"/>
</dbReference>